<keyword evidence="5 7" id="KW-1133">Transmembrane helix</keyword>
<accession>A0A0K9Q695</accession>
<feature type="transmembrane region" description="Helical" evidence="7">
    <location>
        <begin position="23"/>
        <end position="44"/>
    </location>
</feature>
<feature type="transmembrane region" description="Helical" evidence="7">
    <location>
        <begin position="51"/>
        <end position="71"/>
    </location>
</feature>
<dbReference type="GO" id="GO:0016020">
    <property type="term" value="C:membrane"/>
    <property type="evidence" value="ECO:0007669"/>
    <property type="project" value="UniProtKB-SubCell"/>
</dbReference>
<evidence type="ECO:0000256" key="6">
    <source>
        <dbReference type="ARBA" id="ARBA00023136"/>
    </source>
</evidence>
<dbReference type="STRING" id="29655.A0A0K9Q695"/>
<evidence type="ECO:0000313" key="8">
    <source>
        <dbReference type="EMBL" id="KMZ76310.1"/>
    </source>
</evidence>
<dbReference type="Proteomes" id="UP000036987">
    <property type="component" value="Unassembled WGS sequence"/>
</dbReference>
<dbReference type="InterPro" id="IPR005829">
    <property type="entry name" value="Sugar_transporter_CS"/>
</dbReference>
<name>A0A0K9Q695_ZOSMR</name>
<protein>
    <recommendedName>
        <fullName evidence="10">Major facilitator superfamily (MFS) profile domain-containing protein</fullName>
    </recommendedName>
</protein>
<keyword evidence="9" id="KW-1185">Reference proteome</keyword>
<sequence>MGLGLWGVSRSGFIFLPETPNSLISAVITGVVNVVSTFLSILTVDKVGRRFLFLESGFQMLVCRIIVGTLIGVEFGTSGQGTMSKTFSSFVVTFICIYVAGFA</sequence>
<keyword evidence="4 7" id="KW-0812">Transmembrane</keyword>
<dbReference type="InterPro" id="IPR045262">
    <property type="entry name" value="STP/PLT_plant"/>
</dbReference>
<evidence type="ECO:0000256" key="3">
    <source>
        <dbReference type="ARBA" id="ARBA00022448"/>
    </source>
</evidence>
<evidence type="ECO:0000256" key="2">
    <source>
        <dbReference type="ARBA" id="ARBA00010992"/>
    </source>
</evidence>
<keyword evidence="6 7" id="KW-0472">Membrane</keyword>
<keyword evidence="3" id="KW-0813">Transport</keyword>
<dbReference type="Pfam" id="PF00083">
    <property type="entry name" value="Sugar_tr"/>
    <property type="match status" value="1"/>
</dbReference>
<dbReference type="PROSITE" id="PS00216">
    <property type="entry name" value="SUGAR_TRANSPORT_1"/>
    <property type="match status" value="1"/>
</dbReference>
<feature type="transmembrane region" description="Helical" evidence="7">
    <location>
        <begin position="83"/>
        <end position="102"/>
    </location>
</feature>
<dbReference type="InterPro" id="IPR005828">
    <property type="entry name" value="MFS_sugar_transport-like"/>
</dbReference>
<dbReference type="EMBL" id="LFYR01000047">
    <property type="protein sequence ID" value="KMZ76310.1"/>
    <property type="molecule type" value="Genomic_DNA"/>
</dbReference>
<dbReference type="PANTHER" id="PTHR23500:SF574">
    <property type="entry name" value="SUGAR TRANSPORT PROTEIN 1"/>
    <property type="match status" value="1"/>
</dbReference>
<evidence type="ECO:0000313" key="9">
    <source>
        <dbReference type="Proteomes" id="UP000036987"/>
    </source>
</evidence>
<comment type="subcellular location">
    <subcellularLocation>
        <location evidence="1">Membrane</location>
        <topology evidence="1">Multi-pass membrane protein</topology>
    </subcellularLocation>
</comment>
<gene>
    <name evidence="8" type="ORF">ZOSMA_103G00150</name>
</gene>
<dbReference type="OrthoDB" id="784158at2759"/>
<dbReference type="Gene3D" id="1.20.1250.20">
    <property type="entry name" value="MFS general substrate transporter like domains"/>
    <property type="match status" value="1"/>
</dbReference>
<dbReference type="GO" id="GO:0015144">
    <property type="term" value="F:carbohydrate transmembrane transporter activity"/>
    <property type="evidence" value="ECO:0007669"/>
    <property type="project" value="InterPro"/>
</dbReference>
<evidence type="ECO:0000256" key="5">
    <source>
        <dbReference type="ARBA" id="ARBA00022989"/>
    </source>
</evidence>
<evidence type="ECO:0000256" key="7">
    <source>
        <dbReference type="SAM" id="Phobius"/>
    </source>
</evidence>
<reference evidence="9" key="1">
    <citation type="journal article" date="2016" name="Nature">
        <title>The genome of the seagrass Zostera marina reveals angiosperm adaptation to the sea.</title>
        <authorList>
            <person name="Olsen J.L."/>
            <person name="Rouze P."/>
            <person name="Verhelst B."/>
            <person name="Lin Y.-C."/>
            <person name="Bayer T."/>
            <person name="Collen J."/>
            <person name="Dattolo E."/>
            <person name="De Paoli E."/>
            <person name="Dittami S."/>
            <person name="Maumus F."/>
            <person name="Michel G."/>
            <person name="Kersting A."/>
            <person name="Lauritano C."/>
            <person name="Lohaus R."/>
            <person name="Toepel M."/>
            <person name="Tonon T."/>
            <person name="Vanneste K."/>
            <person name="Amirebrahimi M."/>
            <person name="Brakel J."/>
            <person name="Bostroem C."/>
            <person name="Chovatia M."/>
            <person name="Grimwood J."/>
            <person name="Jenkins J.W."/>
            <person name="Jueterbock A."/>
            <person name="Mraz A."/>
            <person name="Stam W.T."/>
            <person name="Tice H."/>
            <person name="Bornberg-Bauer E."/>
            <person name="Green P.J."/>
            <person name="Pearson G.A."/>
            <person name="Procaccini G."/>
            <person name="Duarte C.M."/>
            <person name="Schmutz J."/>
            <person name="Reusch T.B.H."/>
            <person name="Van de Peer Y."/>
        </authorList>
    </citation>
    <scope>NUCLEOTIDE SEQUENCE [LARGE SCALE GENOMIC DNA]</scope>
    <source>
        <strain evidence="9">cv. Finnish</strain>
    </source>
</reference>
<evidence type="ECO:0000256" key="4">
    <source>
        <dbReference type="ARBA" id="ARBA00022692"/>
    </source>
</evidence>
<comment type="similarity">
    <text evidence="2">Belongs to the major facilitator superfamily. Sugar transporter (TC 2.A.1.1) family.</text>
</comment>
<evidence type="ECO:0000256" key="1">
    <source>
        <dbReference type="ARBA" id="ARBA00004141"/>
    </source>
</evidence>
<evidence type="ECO:0008006" key="10">
    <source>
        <dbReference type="Google" id="ProtNLM"/>
    </source>
</evidence>
<dbReference type="AlphaFoldDB" id="A0A0K9Q695"/>
<dbReference type="InterPro" id="IPR036259">
    <property type="entry name" value="MFS_trans_sf"/>
</dbReference>
<comment type="caution">
    <text evidence="8">The sequence shown here is derived from an EMBL/GenBank/DDBJ whole genome shotgun (WGS) entry which is preliminary data.</text>
</comment>
<dbReference type="PANTHER" id="PTHR23500">
    <property type="entry name" value="SOLUTE CARRIER FAMILY 2, FACILITATED GLUCOSE TRANSPORTER"/>
    <property type="match status" value="1"/>
</dbReference>
<organism evidence="8 9">
    <name type="scientific">Zostera marina</name>
    <name type="common">Eelgrass</name>
    <dbReference type="NCBI Taxonomy" id="29655"/>
    <lineage>
        <taxon>Eukaryota</taxon>
        <taxon>Viridiplantae</taxon>
        <taxon>Streptophyta</taxon>
        <taxon>Embryophyta</taxon>
        <taxon>Tracheophyta</taxon>
        <taxon>Spermatophyta</taxon>
        <taxon>Magnoliopsida</taxon>
        <taxon>Liliopsida</taxon>
        <taxon>Zosteraceae</taxon>
        <taxon>Zostera</taxon>
    </lineage>
</organism>
<proteinExistence type="inferred from homology"/>